<feature type="domain" description="Thioesterase" evidence="2">
    <location>
        <begin position="10"/>
        <end position="230"/>
    </location>
</feature>
<comment type="similarity">
    <text evidence="1">Belongs to the thioesterase family.</text>
</comment>
<comment type="caution">
    <text evidence="3">The sequence shown here is derived from an EMBL/GenBank/DDBJ whole genome shotgun (WGS) entry which is preliminary data.</text>
</comment>
<gene>
    <name evidence="3" type="ORF">BS329_36090</name>
</gene>
<evidence type="ECO:0000256" key="1">
    <source>
        <dbReference type="ARBA" id="ARBA00007169"/>
    </source>
</evidence>
<dbReference type="PANTHER" id="PTHR11487">
    <property type="entry name" value="THIOESTERASE"/>
    <property type="match status" value="1"/>
</dbReference>
<protein>
    <submittedName>
        <fullName evidence="3">Thioesterase</fullName>
    </submittedName>
</protein>
<dbReference type="Proteomes" id="UP000187486">
    <property type="component" value="Unassembled WGS sequence"/>
</dbReference>
<dbReference type="PANTHER" id="PTHR11487:SF0">
    <property type="entry name" value="S-ACYL FATTY ACID SYNTHASE THIOESTERASE, MEDIUM CHAIN"/>
    <property type="match status" value="1"/>
</dbReference>
<dbReference type="Pfam" id="PF00975">
    <property type="entry name" value="Thioesterase"/>
    <property type="match status" value="1"/>
</dbReference>
<organism evidence="3 4">
    <name type="scientific">Amycolatopsis coloradensis</name>
    <dbReference type="NCBI Taxonomy" id="76021"/>
    <lineage>
        <taxon>Bacteria</taxon>
        <taxon>Bacillati</taxon>
        <taxon>Actinomycetota</taxon>
        <taxon>Actinomycetes</taxon>
        <taxon>Pseudonocardiales</taxon>
        <taxon>Pseudonocardiaceae</taxon>
        <taxon>Amycolatopsis</taxon>
    </lineage>
</organism>
<evidence type="ECO:0000313" key="3">
    <source>
        <dbReference type="EMBL" id="OLZ44583.1"/>
    </source>
</evidence>
<name>A0A1R0KGA1_9PSEU</name>
<dbReference type="InterPro" id="IPR012223">
    <property type="entry name" value="TEII"/>
</dbReference>
<dbReference type="AlphaFoldDB" id="A0A1R0KGA1"/>
<proteinExistence type="inferred from homology"/>
<reference evidence="3 4" key="1">
    <citation type="submission" date="2016-01" db="EMBL/GenBank/DDBJ databases">
        <title>Amycolatopsis coloradensis genome sequencing and assembly.</title>
        <authorList>
            <person name="Mayilraj S."/>
        </authorList>
    </citation>
    <scope>NUCLEOTIDE SEQUENCE [LARGE SCALE GENOMIC DNA]</scope>
    <source>
        <strain evidence="3 4">DSM 44225</strain>
    </source>
</reference>
<dbReference type="InterPro" id="IPR029058">
    <property type="entry name" value="AB_hydrolase_fold"/>
</dbReference>
<dbReference type="InterPro" id="IPR001031">
    <property type="entry name" value="Thioesterase"/>
</dbReference>
<dbReference type="EMBL" id="MQUQ01000025">
    <property type="protein sequence ID" value="OLZ44583.1"/>
    <property type="molecule type" value="Genomic_DNA"/>
</dbReference>
<dbReference type="SUPFAM" id="SSF53474">
    <property type="entry name" value="alpha/beta-Hydrolases"/>
    <property type="match status" value="1"/>
</dbReference>
<dbReference type="Gene3D" id="3.40.50.1820">
    <property type="entry name" value="alpha/beta hydrolase"/>
    <property type="match status" value="1"/>
</dbReference>
<accession>A0A1R0KGA1</accession>
<keyword evidence="4" id="KW-1185">Reference proteome</keyword>
<dbReference type="GO" id="GO:0008610">
    <property type="term" value="P:lipid biosynthetic process"/>
    <property type="evidence" value="ECO:0007669"/>
    <property type="project" value="TreeGrafter"/>
</dbReference>
<evidence type="ECO:0000313" key="4">
    <source>
        <dbReference type="Proteomes" id="UP000187486"/>
    </source>
</evidence>
<sequence>MGRCEDARIRLLCFHYAGGSASMFRDWQRLLPHSVEPVAVQLPGRADRFGEAPYTSMTALVDRLVEVLKPALDHPFACYGASMGARVSWALAHALRDRCLPMPRKLYVASSSGPVLEEVVRGWNETDEQLVAYMRELGGTPPEVLDDNDLLMALLPALRADLTVLGTHAYAPSAKLDVPIHAFAGRDDFEASPARMAPWRAETSATFDLDVLDTGHFLDDNGLRHVLDVIGSDLA</sequence>
<dbReference type="STRING" id="76021.BS329_36090"/>
<evidence type="ECO:0000259" key="2">
    <source>
        <dbReference type="Pfam" id="PF00975"/>
    </source>
</evidence>
<dbReference type="OrthoDB" id="4169718at2"/>